<dbReference type="AlphaFoldDB" id="A0A7T6APJ6"/>
<dbReference type="Gene3D" id="3.40.50.150">
    <property type="entry name" value="Vaccinia Virus protein VP39"/>
    <property type="match status" value="1"/>
</dbReference>
<feature type="region of interest" description="Disordered" evidence="3">
    <location>
        <begin position="1"/>
        <end position="21"/>
    </location>
</feature>
<dbReference type="CDD" id="cd02440">
    <property type="entry name" value="AdoMet_MTases"/>
    <property type="match status" value="1"/>
</dbReference>
<dbReference type="KEGG" id="dog:HP555_00430"/>
<sequence>MRITGGSAKGRKLHSPRSNLIRPTSDQVREAMFSLIGERVVNSRVLDLFAGTGALGIEALSRGAAAAVFVDKSIETGRLIETNLRISITHPQAAFVMLNLATTPHLGTLHSYGASPGFNLVFMDPPYQKQLAERVLVLIEKAGILAEEALIVVEEDRRVNIPAAGLTSLHPIDQRQYGATGLWFYEFRSTAKHCHA</sequence>
<evidence type="ECO:0000256" key="3">
    <source>
        <dbReference type="SAM" id="MobiDB-lite"/>
    </source>
</evidence>
<dbReference type="NCBIfam" id="TIGR00095">
    <property type="entry name" value="16S rRNA (guanine(966)-N(2))-methyltransferase RsmD"/>
    <property type="match status" value="1"/>
</dbReference>
<evidence type="ECO:0000256" key="2">
    <source>
        <dbReference type="ARBA" id="ARBA00022679"/>
    </source>
</evidence>
<dbReference type="PANTHER" id="PTHR43542:SF1">
    <property type="entry name" value="METHYLTRANSFERASE"/>
    <property type="match status" value="1"/>
</dbReference>
<organism evidence="4 5">
    <name type="scientific">Desulfobulbus oligotrophicus</name>
    <dbReference type="NCBI Taxonomy" id="1909699"/>
    <lineage>
        <taxon>Bacteria</taxon>
        <taxon>Pseudomonadati</taxon>
        <taxon>Thermodesulfobacteriota</taxon>
        <taxon>Desulfobulbia</taxon>
        <taxon>Desulfobulbales</taxon>
        <taxon>Desulfobulbaceae</taxon>
        <taxon>Desulfobulbus</taxon>
    </lineage>
</organism>
<dbReference type="PANTHER" id="PTHR43542">
    <property type="entry name" value="METHYLTRANSFERASE"/>
    <property type="match status" value="1"/>
</dbReference>
<evidence type="ECO:0000256" key="1">
    <source>
        <dbReference type="ARBA" id="ARBA00022603"/>
    </source>
</evidence>
<keyword evidence="1 4" id="KW-0489">Methyltransferase</keyword>
<gene>
    <name evidence="4" type="primary">rsmD</name>
    <name evidence="4" type="ORF">HP555_00430</name>
</gene>
<dbReference type="InterPro" id="IPR029063">
    <property type="entry name" value="SAM-dependent_MTases_sf"/>
</dbReference>
<name>A0A7T6APJ6_9BACT</name>
<keyword evidence="2 4" id="KW-0808">Transferase</keyword>
<protein>
    <submittedName>
        <fullName evidence="4">16S rRNA (Guanine(966)-N(2))-methyltransferase RsmD</fullName>
        <ecNumber evidence="4">2.1.1.171</ecNumber>
    </submittedName>
</protein>
<dbReference type="SUPFAM" id="SSF53335">
    <property type="entry name" value="S-adenosyl-L-methionine-dependent methyltransferases"/>
    <property type="match status" value="1"/>
</dbReference>
<reference evidence="4 5" key="1">
    <citation type="submission" date="2020-05" db="EMBL/GenBank/DDBJ databases">
        <title>Complete genome of Desulfobulbus oligotrophicus.</title>
        <authorList>
            <person name="Podar M."/>
        </authorList>
    </citation>
    <scope>NUCLEOTIDE SEQUENCE [LARGE SCALE GENOMIC DNA]</scope>
    <source>
        <strain evidence="4 5">Prop6</strain>
    </source>
</reference>
<keyword evidence="5" id="KW-1185">Reference proteome</keyword>
<evidence type="ECO:0000313" key="5">
    <source>
        <dbReference type="Proteomes" id="UP000596092"/>
    </source>
</evidence>
<dbReference type="Proteomes" id="UP000596092">
    <property type="component" value="Chromosome"/>
</dbReference>
<accession>A0A7T6APJ6</accession>
<proteinExistence type="predicted"/>
<dbReference type="InterPro" id="IPR004398">
    <property type="entry name" value="RNA_MeTrfase_RsmD"/>
</dbReference>
<evidence type="ECO:0000313" key="4">
    <source>
        <dbReference type="EMBL" id="QQG64430.1"/>
    </source>
</evidence>
<dbReference type="EMBL" id="CP054140">
    <property type="protein sequence ID" value="QQG64430.1"/>
    <property type="molecule type" value="Genomic_DNA"/>
</dbReference>
<dbReference type="PIRSF" id="PIRSF004553">
    <property type="entry name" value="CHP00095"/>
    <property type="match status" value="1"/>
</dbReference>
<dbReference type="EC" id="2.1.1.171" evidence="4"/>
<dbReference type="Pfam" id="PF03602">
    <property type="entry name" value="Cons_hypoth95"/>
    <property type="match status" value="1"/>
</dbReference>
<dbReference type="GO" id="GO:0052913">
    <property type="term" value="F:16S rRNA (guanine(966)-N(2))-methyltransferase activity"/>
    <property type="evidence" value="ECO:0007669"/>
    <property type="project" value="UniProtKB-EC"/>
</dbReference>